<protein>
    <submittedName>
        <fullName evidence="2">Uncharacterized protein</fullName>
    </submittedName>
</protein>
<evidence type="ECO:0000313" key="2">
    <source>
        <dbReference type="EMBL" id="OSZ60611.1"/>
    </source>
</evidence>
<reference evidence="2 3" key="1">
    <citation type="submission" date="2016-12" db="EMBL/GenBank/DDBJ databases">
        <title>Genome Mining:The Detection of Biosynthetic Gene Clusters to Aid in the Expression of Curamycin A produced by Streptomyces sp. strain CZA14.</title>
        <authorList>
            <person name="Durrell K.A."/>
            <person name="Kirby B.M."/>
            <person name="Khan W."/>
            <person name="Mthethwa T."/>
            <person name="Le Roes-Hill M."/>
        </authorList>
    </citation>
    <scope>NUCLEOTIDE SEQUENCE [LARGE SCALE GENOMIC DNA]</scope>
    <source>
        <strain evidence="2 3">CZA14</strain>
    </source>
</reference>
<name>A0ABX3YKY7_9ACTN</name>
<feature type="region of interest" description="Disordered" evidence="1">
    <location>
        <begin position="1"/>
        <end position="99"/>
    </location>
</feature>
<gene>
    <name evidence="2" type="ORF">OQI_09810</name>
</gene>
<dbReference type="EMBL" id="MRYD01000036">
    <property type="protein sequence ID" value="OSZ60611.1"/>
    <property type="molecule type" value="Genomic_DNA"/>
</dbReference>
<organism evidence="2 3">
    <name type="scientific">Streptomyces pharetrae CZA14</name>
    <dbReference type="NCBI Taxonomy" id="1144883"/>
    <lineage>
        <taxon>Bacteria</taxon>
        <taxon>Bacillati</taxon>
        <taxon>Actinomycetota</taxon>
        <taxon>Actinomycetes</taxon>
        <taxon>Kitasatosporales</taxon>
        <taxon>Streptomycetaceae</taxon>
        <taxon>Streptomyces</taxon>
    </lineage>
</organism>
<accession>A0ABX3YKY7</accession>
<evidence type="ECO:0000256" key="1">
    <source>
        <dbReference type="SAM" id="MobiDB-lite"/>
    </source>
</evidence>
<evidence type="ECO:0000313" key="3">
    <source>
        <dbReference type="Proteomes" id="UP000194266"/>
    </source>
</evidence>
<sequence length="99" mass="9407">MGVLARLLRRSKATEEAASAGAQADTPSAGSGANEAVDAKGPAGAATDSATETTTGTGTGTDAPTTEAGETGSSDAVGIPKQQSAVEAADSEADKGARA</sequence>
<dbReference type="RefSeq" id="WP_086168957.1">
    <property type="nucleotide sequence ID" value="NZ_MRYD01000036.1"/>
</dbReference>
<feature type="compositionally biased region" description="Low complexity" evidence="1">
    <location>
        <begin position="43"/>
        <end position="72"/>
    </location>
</feature>
<keyword evidence="3" id="KW-1185">Reference proteome</keyword>
<proteinExistence type="predicted"/>
<comment type="caution">
    <text evidence="2">The sequence shown here is derived from an EMBL/GenBank/DDBJ whole genome shotgun (WGS) entry which is preliminary data.</text>
</comment>
<dbReference type="Proteomes" id="UP000194266">
    <property type="component" value="Unassembled WGS sequence"/>
</dbReference>